<evidence type="ECO:0000259" key="4">
    <source>
        <dbReference type="Pfam" id="PF26364"/>
    </source>
</evidence>
<proteinExistence type="predicted"/>
<feature type="chain" id="PRO_5042600277" evidence="2">
    <location>
        <begin position="29"/>
        <end position="751"/>
    </location>
</feature>
<dbReference type="InterPro" id="IPR030941">
    <property type="entry name" value="Predic_Ig_block"/>
</dbReference>
<dbReference type="Proteomes" id="UP001286563">
    <property type="component" value="Unassembled WGS sequence"/>
</dbReference>
<dbReference type="EMBL" id="JAWPFC010000005">
    <property type="protein sequence ID" value="MDW2893527.1"/>
    <property type="molecule type" value="Genomic_DNA"/>
</dbReference>
<dbReference type="InterPro" id="IPR058860">
    <property type="entry name" value="MIB_M2"/>
</dbReference>
<evidence type="ECO:0000256" key="1">
    <source>
        <dbReference type="SAM" id="MobiDB-lite"/>
    </source>
</evidence>
<evidence type="ECO:0000313" key="6">
    <source>
        <dbReference type="Proteomes" id="UP001286563"/>
    </source>
</evidence>
<sequence length="751" mass="84568">MQVFYVSKRKKYLIGAAASAVAVSFSFALNEVINNFNWESSLVAYSPQAPSIILKNIPNDTAFNSPVTNSEYIPVKKPEPKKIESPSPVTQPQKVEKIPPKVEIPKQVKKIAIATPKPQPTPTITRRPVTRIESTIPIPAPSVSRTASSPVHSTAITTQRVQTSPRQSQPVNVSPGAIEQAKANWRLGLAASKRRTEANIASRAAEIAELERQLKYEFKRYYPNGGDHEKKLFEESLRYQIWVANNYKTREDNYLKFLKQQEIEGPQFSDVEYKFIERGMTVDINDHHGWVFVNPDDNPVTGKNGLYRQRNQNRLLSNEGWVQRNPQGIANQNYDGWDKADISSNNEWKTEIEKVAGSGSGSIKVYQYTQSAQNKHKAFKSQIIAVSIDANDKNAFEKFQEFLKSNVGNKIDAVVLKNVGTTNKDQNIDKILGALPNNVQKLTLFLDDQKAINGLHALRGKKLKELELYSNQKAIDDNWAINPNAVADVDFISFDYNNAADFHKNTPDEQIPGSILFDTLRWDKGDDATKITEGLKLAFGSKIYQRPFQGRHGGKGGYPPKLDFSETGIKTIKNLKLEEIDRIFNDNIKNWKEDKYASQDYEGFKKLRFTDIYFAADSNSSNTTSSPSFSANVSDFEGSKYTDKLSGISQRYDNPSGRIYFRNQAGQNQQNVTFNISGSPNEDAKEQLKAFVEAVNNAYPFSKIIVDSEQIKEDLIKFYQEKTKDPKQKEASKGKFALREISVKSSSTSSS</sequence>
<evidence type="ECO:0000313" key="5">
    <source>
        <dbReference type="EMBL" id="MDW2893527.1"/>
    </source>
</evidence>
<feature type="domain" description="IgG-blocking virulence" evidence="3">
    <location>
        <begin position="305"/>
        <end position="504"/>
    </location>
</feature>
<dbReference type="NCBIfam" id="TIGR04524">
    <property type="entry name" value="mycoplas_M_dom"/>
    <property type="match status" value="1"/>
</dbReference>
<evidence type="ECO:0000259" key="3">
    <source>
        <dbReference type="Pfam" id="PF26360"/>
    </source>
</evidence>
<evidence type="ECO:0000256" key="2">
    <source>
        <dbReference type="SAM" id="SignalP"/>
    </source>
</evidence>
<feature type="signal peptide" evidence="2">
    <location>
        <begin position="1"/>
        <end position="28"/>
    </location>
</feature>
<feature type="compositionally biased region" description="Polar residues" evidence="1">
    <location>
        <begin position="143"/>
        <end position="172"/>
    </location>
</feature>
<dbReference type="AlphaFoldDB" id="A0AAJ2UCK6"/>
<dbReference type="NCBIfam" id="TIGR04526">
    <property type="entry name" value="predic_Ig_block"/>
    <property type="match status" value="1"/>
</dbReference>
<protein>
    <submittedName>
        <fullName evidence="5">Immunoglobulin-blocking virulence protein</fullName>
    </submittedName>
</protein>
<dbReference type="Pfam" id="PF26360">
    <property type="entry name" value="MIB_M1"/>
    <property type="match status" value="1"/>
</dbReference>
<accession>A0AAJ2UCK6</accession>
<organism evidence="5 6">
    <name type="scientific">Mesomycoplasma ovipneumoniae</name>
    <dbReference type="NCBI Taxonomy" id="29562"/>
    <lineage>
        <taxon>Bacteria</taxon>
        <taxon>Bacillati</taxon>
        <taxon>Mycoplasmatota</taxon>
        <taxon>Mycoplasmoidales</taxon>
        <taxon>Metamycoplasmataceae</taxon>
        <taxon>Mesomycoplasma</taxon>
    </lineage>
</organism>
<name>A0AAJ2UCK6_9BACT</name>
<dbReference type="InterPro" id="IPR030942">
    <property type="entry name" value="Mycoplas_M_dom"/>
</dbReference>
<dbReference type="RefSeq" id="WP_318052559.1">
    <property type="nucleotide sequence ID" value="NZ_JAWPEY010000018.1"/>
</dbReference>
<comment type="caution">
    <text evidence="5">The sequence shown here is derived from an EMBL/GenBank/DDBJ whole genome shotgun (WGS) entry which is preliminary data.</text>
</comment>
<keyword evidence="2" id="KW-0732">Signal</keyword>
<gene>
    <name evidence="5" type="ORF">R7U35_02355</name>
</gene>
<feature type="region of interest" description="Disordered" evidence="1">
    <location>
        <begin position="139"/>
        <end position="175"/>
    </location>
</feature>
<reference evidence="5" key="1">
    <citation type="submission" date="2023-10" db="EMBL/GenBank/DDBJ databases">
        <title>Genome sequences of Mycoplasma ovipneumoniae isolated from goats.</title>
        <authorList>
            <person name="Spergser J."/>
        </authorList>
    </citation>
    <scope>NUCLEOTIDE SEQUENCE</scope>
    <source>
        <strain evidence="5">168</strain>
    </source>
</reference>
<dbReference type="Pfam" id="PF26364">
    <property type="entry name" value="MIB_M2"/>
    <property type="match status" value="1"/>
</dbReference>
<feature type="domain" description="Mycoplasma immunoglobulin binding protein M2" evidence="4">
    <location>
        <begin position="517"/>
        <end position="715"/>
    </location>
</feature>